<gene>
    <name evidence="1" type="ORF">J3A84_05325</name>
</gene>
<dbReference type="RefSeq" id="WP_207598972.1">
    <property type="nucleotide sequence ID" value="NZ_JAFNJU010000003.1"/>
</dbReference>
<keyword evidence="2" id="KW-1185">Reference proteome</keyword>
<evidence type="ECO:0000313" key="2">
    <source>
        <dbReference type="Proteomes" id="UP000664218"/>
    </source>
</evidence>
<comment type="caution">
    <text evidence="1">The sequence shown here is derived from an EMBL/GenBank/DDBJ whole genome shotgun (WGS) entry which is preliminary data.</text>
</comment>
<evidence type="ECO:0000313" key="1">
    <source>
        <dbReference type="EMBL" id="MBO1264461.1"/>
    </source>
</evidence>
<sequence>MNSWKNEQSTKLQRLKISDLLKQYGSYKLNRPLEDLTKEQAHYLIDALLTGNLEKLKEKKVLLSATNSTSLQRRISTESQSLKYRVSGGGHFYTYTNFRTSVGGKLLEYKMEGSEILYQIIEVDKEISPEVLKKYSLTIQKIEE</sequence>
<dbReference type="EMBL" id="JAFNJU010000003">
    <property type="protein sequence ID" value="MBO1264461.1"/>
    <property type="molecule type" value="Genomic_DNA"/>
</dbReference>
<protein>
    <submittedName>
        <fullName evidence="1">Uncharacterized protein</fullName>
    </submittedName>
</protein>
<organism evidence="1 2">
    <name type="scientific">Proteiniclasticum aestuarii</name>
    <dbReference type="NCBI Taxonomy" id="2817862"/>
    <lineage>
        <taxon>Bacteria</taxon>
        <taxon>Bacillati</taxon>
        <taxon>Bacillota</taxon>
        <taxon>Clostridia</taxon>
        <taxon>Eubacteriales</taxon>
        <taxon>Clostridiaceae</taxon>
        <taxon>Proteiniclasticum</taxon>
    </lineage>
</organism>
<name>A0A939HAH5_9CLOT</name>
<accession>A0A939HAH5</accession>
<dbReference type="Proteomes" id="UP000664218">
    <property type="component" value="Unassembled WGS sequence"/>
</dbReference>
<dbReference type="AlphaFoldDB" id="A0A939HAH5"/>
<reference evidence="1" key="1">
    <citation type="submission" date="2021-03" db="EMBL/GenBank/DDBJ databases">
        <title>Proteiniclasticum marinus sp. nov., isolated from tidal flat sediment.</title>
        <authorList>
            <person name="Namirimu T."/>
            <person name="Yang J.-A."/>
            <person name="Yang S.-H."/>
            <person name="Kim Y.-J."/>
            <person name="Kwon K.K."/>
        </authorList>
    </citation>
    <scope>NUCLEOTIDE SEQUENCE</scope>
    <source>
        <strain evidence="1">SCR006</strain>
    </source>
</reference>
<proteinExistence type="predicted"/>